<sequence>MDKNKWPGWRILPQKPPWYLWLAVGTLILGSIFISIGNLNSSSQRQRGQPAGQTASQPGPDRQETELMLTARELEVQLQGILEQIAGAGRVAVRVSLKASPLKEFATNTKTTKHSVEEKDQSGGTRVTTDSNEDAQLVMARNGQLNSGEAPVVARETQPEVLGVVVVAEGANDPQVRARFIQAVQTLWGLAPHQVQVLPMETGGSRK</sequence>
<dbReference type="Proteomes" id="UP000075670">
    <property type="component" value="Unassembled WGS sequence"/>
</dbReference>
<evidence type="ECO:0008006" key="5">
    <source>
        <dbReference type="Google" id="ProtNLM"/>
    </source>
</evidence>
<keyword evidence="2" id="KW-0472">Membrane</keyword>
<evidence type="ECO:0000313" key="3">
    <source>
        <dbReference type="EMBL" id="KYH31380.1"/>
    </source>
</evidence>
<comment type="caution">
    <text evidence="3">The sequence shown here is derived from an EMBL/GenBank/DDBJ whole genome shotgun (WGS) entry which is preliminary data.</text>
</comment>
<feature type="compositionally biased region" description="Polar residues" evidence="1">
    <location>
        <begin position="42"/>
        <end position="57"/>
    </location>
</feature>
<reference evidence="3 4" key="1">
    <citation type="submission" date="2016-02" db="EMBL/GenBank/DDBJ databases">
        <title>Genome sequence of Moorella mulderi DSM 14980.</title>
        <authorList>
            <person name="Poehlein A."/>
            <person name="Daniel R."/>
        </authorList>
    </citation>
    <scope>NUCLEOTIDE SEQUENCE [LARGE SCALE GENOMIC DNA]</scope>
    <source>
        <strain evidence="3 4">DSM 14980</strain>
    </source>
</reference>
<evidence type="ECO:0000256" key="2">
    <source>
        <dbReference type="SAM" id="Phobius"/>
    </source>
</evidence>
<organism evidence="3 4">
    <name type="scientific">Moorella mulderi DSM 14980</name>
    <dbReference type="NCBI Taxonomy" id="1122241"/>
    <lineage>
        <taxon>Bacteria</taxon>
        <taxon>Bacillati</taxon>
        <taxon>Bacillota</taxon>
        <taxon>Clostridia</taxon>
        <taxon>Neomoorellales</taxon>
        <taxon>Neomoorellaceae</taxon>
        <taxon>Neomoorella</taxon>
    </lineage>
</organism>
<evidence type="ECO:0000256" key="1">
    <source>
        <dbReference type="SAM" id="MobiDB-lite"/>
    </source>
</evidence>
<accession>A0A151AV05</accession>
<feature type="region of interest" description="Disordered" evidence="1">
    <location>
        <begin position="109"/>
        <end position="130"/>
    </location>
</feature>
<protein>
    <recommendedName>
        <fullName evidence="5">Stage III sporulation protein AG</fullName>
    </recommendedName>
</protein>
<evidence type="ECO:0000313" key="4">
    <source>
        <dbReference type="Proteomes" id="UP000075670"/>
    </source>
</evidence>
<dbReference type="RefSeq" id="WP_062285236.1">
    <property type="nucleotide sequence ID" value="NZ_LTBC01000012.1"/>
</dbReference>
<dbReference type="EMBL" id="LTBC01000012">
    <property type="protein sequence ID" value="KYH31380.1"/>
    <property type="molecule type" value="Genomic_DNA"/>
</dbReference>
<name>A0A151AV05_9FIRM</name>
<keyword evidence="2" id="KW-0812">Transmembrane</keyword>
<keyword evidence="4" id="KW-1185">Reference proteome</keyword>
<feature type="transmembrane region" description="Helical" evidence="2">
    <location>
        <begin position="20"/>
        <end position="39"/>
    </location>
</feature>
<proteinExistence type="predicted"/>
<dbReference type="PATRIC" id="fig|1122241.3.peg.2610"/>
<dbReference type="AlphaFoldDB" id="A0A151AV05"/>
<keyword evidence="2" id="KW-1133">Transmembrane helix</keyword>
<feature type="region of interest" description="Disordered" evidence="1">
    <location>
        <begin position="42"/>
        <end position="62"/>
    </location>
</feature>
<gene>
    <name evidence="3" type="ORF">MOMUL_24510</name>
</gene>